<dbReference type="AlphaFoldDB" id="A0A915A326"/>
<dbReference type="WBParaSite" id="PgE032_g003_t04">
    <property type="protein sequence ID" value="PgE032_g003_t04"/>
    <property type="gene ID" value="PgE032_g003"/>
</dbReference>
<protein>
    <submittedName>
        <fullName evidence="3">Uncharacterized protein</fullName>
    </submittedName>
</protein>
<evidence type="ECO:0000313" key="2">
    <source>
        <dbReference type="Proteomes" id="UP000887569"/>
    </source>
</evidence>
<evidence type="ECO:0000256" key="1">
    <source>
        <dbReference type="SAM" id="Phobius"/>
    </source>
</evidence>
<name>A0A915A326_PARUN</name>
<dbReference type="Proteomes" id="UP000887569">
    <property type="component" value="Unplaced"/>
</dbReference>
<sequence length="76" mass="8351">GREDGHHTYNGSEKSRPKIMCYQRAHGAKDRLAKLATSCNRSRTNSPNRSLLCKLLLGGSVLHLLSTITFLAPEAT</sequence>
<accession>A0A915A326</accession>
<organism evidence="2 3">
    <name type="scientific">Parascaris univalens</name>
    <name type="common">Nematode worm</name>
    <dbReference type="NCBI Taxonomy" id="6257"/>
    <lineage>
        <taxon>Eukaryota</taxon>
        <taxon>Metazoa</taxon>
        <taxon>Ecdysozoa</taxon>
        <taxon>Nematoda</taxon>
        <taxon>Chromadorea</taxon>
        <taxon>Rhabditida</taxon>
        <taxon>Spirurina</taxon>
        <taxon>Ascaridomorpha</taxon>
        <taxon>Ascaridoidea</taxon>
        <taxon>Ascarididae</taxon>
        <taxon>Parascaris</taxon>
    </lineage>
</organism>
<keyword evidence="1" id="KW-0812">Transmembrane</keyword>
<feature type="transmembrane region" description="Helical" evidence="1">
    <location>
        <begin position="51"/>
        <end position="72"/>
    </location>
</feature>
<keyword evidence="1" id="KW-1133">Transmembrane helix</keyword>
<reference evidence="3" key="1">
    <citation type="submission" date="2022-11" db="UniProtKB">
        <authorList>
            <consortium name="WormBaseParasite"/>
        </authorList>
    </citation>
    <scope>IDENTIFICATION</scope>
</reference>
<proteinExistence type="predicted"/>
<keyword evidence="1" id="KW-0472">Membrane</keyword>
<evidence type="ECO:0000313" key="3">
    <source>
        <dbReference type="WBParaSite" id="PgE032_g003_t04"/>
    </source>
</evidence>
<keyword evidence="2" id="KW-1185">Reference proteome</keyword>